<proteinExistence type="inferred from homology"/>
<dbReference type="SMART" id="SM01234">
    <property type="entry name" value="Haemolytic"/>
    <property type="match status" value="1"/>
</dbReference>
<dbReference type="PANTHER" id="PTHR33383:SF1">
    <property type="entry name" value="MEMBRANE PROTEIN INSERTION EFFICIENCY FACTOR-RELATED"/>
    <property type="match status" value="1"/>
</dbReference>
<protein>
    <recommendedName>
        <fullName evidence="1">Putative membrane protein insertion efficiency factor</fullName>
    </recommendedName>
</protein>
<accession>A0A2M7BAY8</accession>
<dbReference type="HAMAP" id="MF_00386">
    <property type="entry name" value="UPF0161_YidD"/>
    <property type="match status" value="1"/>
</dbReference>
<reference evidence="3" key="1">
    <citation type="submission" date="2017-09" db="EMBL/GenBank/DDBJ databases">
        <title>Depth-based differentiation of microbial function through sediment-hosted aquifers and enrichment of novel symbionts in the deep terrestrial subsurface.</title>
        <authorList>
            <person name="Probst A.J."/>
            <person name="Ladd B."/>
            <person name="Jarett J.K."/>
            <person name="Geller-Mcgrath D.E."/>
            <person name="Sieber C.M.K."/>
            <person name="Emerson J.B."/>
            <person name="Anantharaman K."/>
            <person name="Thomas B.C."/>
            <person name="Malmstrom R."/>
            <person name="Stieglmeier M."/>
            <person name="Klingl A."/>
            <person name="Woyke T."/>
            <person name="Ryan C.M."/>
            <person name="Banfield J.F."/>
        </authorList>
    </citation>
    <scope>NUCLEOTIDE SEQUENCE [LARGE SCALE GENOMIC DNA]</scope>
</reference>
<dbReference type="AlphaFoldDB" id="A0A2M7BAY8"/>
<dbReference type="GO" id="GO:0005886">
    <property type="term" value="C:plasma membrane"/>
    <property type="evidence" value="ECO:0007669"/>
    <property type="project" value="UniProtKB-SubCell"/>
</dbReference>
<dbReference type="NCBIfam" id="TIGR00278">
    <property type="entry name" value="membrane protein insertion efficiency factor YidD"/>
    <property type="match status" value="1"/>
</dbReference>
<organism evidence="2 3">
    <name type="scientific">Candidatus Shapirobacteria bacterium CG03_land_8_20_14_0_80_39_12</name>
    <dbReference type="NCBI Taxonomy" id="1974879"/>
    <lineage>
        <taxon>Bacteria</taxon>
        <taxon>Candidatus Shapironibacteriota</taxon>
    </lineage>
</organism>
<comment type="subcellular location">
    <subcellularLocation>
        <location evidence="1">Cell membrane</location>
        <topology evidence="1">Peripheral membrane protein</topology>
        <orientation evidence="1">Cytoplasmic side</orientation>
    </subcellularLocation>
</comment>
<keyword evidence="1" id="KW-0472">Membrane</keyword>
<gene>
    <name evidence="2" type="ORF">COS54_03500</name>
</gene>
<dbReference type="PANTHER" id="PTHR33383">
    <property type="entry name" value="MEMBRANE PROTEIN INSERTION EFFICIENCY FACTOR-RELATED"/>
    <property type="match status" value="1"/>
</dbReference>
<name>A0A2M7BAY8_9BACT</name>
<comment type="caution">
    <text evidence="2">The sequence shown here is derived from an EMBL/GenBank/DDBJ whole genome shotgun (WGS) entry which is preliminary data.</text>
</comment>
<dbReference type="Pfam" id="PF01809">
    <property type="entry name" value="YidD"/>
    <property type="match status" value="1"/>
</dbReference>
<evidence type="ECO:0000256" key="1">
    <source>
        <dbReference type="HAMAP-Rule" id="MF_00386"/>
    </source>
</evidence>
<sequence>MKKTILFLIRFYQKYLSFDTGFLKRLFLTDKACRFQPSCSEYCYQAIEKYGIISGSWIGIKRIVRCHPWNKGGSDPVR</sequence>
<dbReference type="EMBL" id="PEVC01000060">
    <property type="protein sequence ID" value="PIV00220.1"/>
    <property type="molecule type" value="Genomic_DNA"/>
</dbReference>
<comment type="similarity">
    <text evidence="1">Belongs to the UPF0161 family.</text>
</comment>
<keyword evidence="1" id="KW-1003">Cell membrane</keyword>
<evidence type="ECO:0000313" key="2">
    <source>
        <dbReference type="EMBL" id="PIV00220.1"/>
    </source>
</evidence>
<comment type="function">
    <text evidence="1">Could be involved in insertion of integral membrane proteins into the membrane.</text>
</comment>
<evidence type="ECO:0000313" key="3">
    <source>
        <dbReference type="Proteomes" id="UP000229631"/>
    </source>
</evidence>
<dbReference type="InterPro" id="IPR002696">
    <property type="entry name" value="Membr_insert_effic_factor_YidD"/>
</dbReference>
<dbReference type="Proteomes" id="UP000229631">
    <property type="component" value="Unassembled WGS sequence"/>
</dbReference>